<dbReference type="GO" id="GO:0015035">
    <property type="term" value="F:protein-disulfide reductase activity"/>
    <property type="evidence" value="ECO:0007669"/>
    <property type="project" value="TreeGrafter"/>
</dbReference>
<evidence type="ECO:0000259" key="2">
    <source>
        <dbReference type="Pfam" id="PF11412"/>
    </source>
</evidence>
<dbReference type="SUPFAM" id="SSF74863">
    <property type="entry name" value="Thiol:disulfide interchange protein DsbD, N-terminal domain (DsbD-alpha)"/>
    <property type="match status" value="1"/>
</dbReference>
<feature type="signal peptide" evidence="1">
    <location>
        <begin position="1"/>
        <end position="27"/>
    </location>
</feature>
<evidence type="ECO:0000313" key="3">
    <source>
        <dbReference type="EMBL" id="QRJ64644.1"/>
    </source>
</evidence>
<dbReference type="KEGG" id="ares:IWH25_04645"/>
<organism evidence="3 4">
    <name type="scientific">Azospira restricta</name>
    <dbReference type="NCBI Taxonomy" id="404405"/>
    <lineage>
        <taxon>Bacteria</taxon>
        <taxon>Pseudomonadati</taxon>
        <taxon>Pseudomonadota</taxon>
        <taxon>Betaproteobacteria</taxon>
        <taxon>Rhodocyclales</taxon>
        <taxon>Rhodocyclaceae</taxon>
        <taxon>Azospira</taxon>
    </lineage>
</organism>
<keyword evidence="4" id="KW-1185">Reference proteome</keyword>
<reference evidence="3" key="1">
    <citation type="submission" date="2020-11" db="EMBL/GenBank/DDBJ databases">
        <title>Azospira restricta DSM 18626 genome sequence.</title>
        <authorList>
            <person name="Moe W.M."/>
        </authorList>
    </citation>
    <scope>NUCLEOTIDE SEQUENCE</scope>
    <source>
        <strain evidence="3">DSM 18626</strain>
    </source>
</reference>
<keyword evidence="1" id="KW-0732">Signal</keyword>
<dbReference type="PANTHER" id="PTHR32234">
    <property type="entry name" value="THIOL:DISULFIDE INTERCHANGE PROTEIN DSBD"/>
    <property type="match status" value="1"/>
</dbReference>
<dbReference type="AlphaFoldDB" id="A0A974SQP0"/>
<dbReference type="InterPro" id="IPR028250">
    <property type="entry name" value="DsbDN"/>
</dbReference>
<dbReference type="RefSeq" id="WP_203388176.1">
    <property type="nucleotide sequence ID" value="NZ_CP064781.1"/>
</dbReference>
<feature type="domain" description="Thiol:disulfide interchange protein DsbD N-terminal" evidence="2">
    <location>
        <begin position="29"/>
        <end position="146"/>
    </location>
</feature>
<dbReference type="Gene3D" id="2.60.40.1250">
    <property type="entry name" value="Thiol:disulfide interchange protein DsbD, N-terminal domain"/>
    <property type="match status" value="1"/>
</dbReference>
<protein>
    <submittedName>
        <fullName evidence="3">Protein-disulfide reductase DsbD N-terminal domain-containing protein</fullName>
    </submittedName>
</protein>
<dbReference type="Proteomes" id="UP000663444">
    <property type="component" value="Chromosome"/>
</dbReference>
<sequence length="150" mass="16804">MPRRFLQLGRVMLAALIVLSGSRAAVSADQPLPPDEAFRFKASFRGADTVLVEIVPAENHYLYKDKLRFHLKNANGVSIKELRLPPGEKKNDPFFGLIEVYKAPVRAVIVVNRASKATEFTLFASYQGCNEKIGLCYPPIEKLVDLKFPK</sequence>
<dbReference type="EMBL" id="CP064781">
    <property type="protein sequence ID" value="QRJ64644.1"/>
    <property type="molecule type" value="Genomic_DNA"/>
</dbReference>
<dbReference type="GO" id="GO:0045454">
    <property type="term" value="P:cell redox homeostasis"/>
    <property type="evidence" value="ECO:0007669"/>
    <property type="project" value="TreeGrafter"/>
</dbReference>
<evidence type="ECO:0000256" key="1">
    <source>
        <dbReference type="SAM" id="SignalP"/>
    </source>
</evidence>
<proteinExistence type="predicted"/>
<gene>
    <name evidence="3" type="ORF">IWH25_04645</name>
</gene>
<name>A0A974SQP0_9RHOO</name>
<feature type="chain" id="PRO_5037494120" evidence="1">
    <location>
        <begin position="28"/>
        <end position="150"/>
    </location>
</feature>
<accession>A0A974SQP0</accession>
<dbReference type="PANTHER" id="PTHR32234:SF0">
    <property type="entry name" value="THIOL:DISULFIDE INTERCHANGE PROTEIN DSBD"/>
    <property type="match status" value="1"/>
</dbReference>
<evidence type="ECO:0000313" key="4">
    <source>
        <dbReference type="Proteomes" id="UP000663444"/>
    </source>
</evidence>
<dbReference type="InterPro" id="IPR036929">
    <property type="entry name" value="DsbDN_sf"/>
</dbReference>
<dbReference type="Pfam" id="PF11412">
    <property type="entry name" value="DsbD_N"/>
    <property type="match status" value="1"/>
</dbReference>